<feature type="signal peptide" evidence="1">
    <location>
        <begin position="1"/>
        <end position="24"/>
    </location>
</feature>
<dbReference type="AlphaFoldDB" id="A0A6S6TWN4"/>
<dbReference type="Gene3D" id="2.120.10.30">
    <property type="entry name" value="TolB, C-terminal domain"/>
    <property type="match status" value="1"/>
</dbReference>
<keyword evidence="1" id="KW-0732">Signal</keyword>
<organism evidence="3">
    <name type="scientific">uncultured Thiotrichaceae bacterium</name>
    <dbReference type="NCBI Taxonomy" id="298394"/>
    <lineage>
        <taxon>Bacteria</taxon>
        <taxon>Pseudomonadati</taxon>
        <taxon>Pseudomonadota</taxon>
        <taxon>Gammaproteobacteria</taxon>
        <taxon>Thiotrichales</taxon>
        <taxon>Thiotrichaceae</taxon>
        <taxon>environmental samples</taxon>
    </lineage>
</organism>
<sequence>MSVYHKLYISCCILIAGSMMSACSADSRAVKITEGLDHPWSMVFLASDEILISERAGSLRRIVKGELLSAPVSGLPDIVEKGQGGLLGLALHPQFEQNRWLYFAYAAGNTSEGYSTHLARGRYSDGKLTDVQVLFAATPKTSGGRHFGGRVLFDRAGYVYLALGDRGDRELAQQLENHTGSLIRLHDDGRVPKDNPFVNKAGLMPEIYSYGHRNIQGLALNPFNGYIWSHEHGPQGGDEINLHKKGANYGWPVISYGEEYGGGAVGAGLNAQTGLEQPLHYWTPSIAPSGMTFYTGDRYLGWKGNLFVGSLKVSALVRLTFEGNKVISEERLLEDEIGRIRDVQQAPDGYLYVLTDESDGGLYRVE</sequence>
<evidence type="ECO:0000256" key="1">
    <source>
        <dbReference type="SAM" id="SignalP"/>
    </source>
</evidence>
<dbReference type="InterPro" id="IPR011041">
    <property type="entry name" value="Quinoprot_gluc/sorb_DH_b-prop"/>
</dbReference>
<evidence type="ECO:0000259" key="2">
    <source>
        <dbReference type="Pfam" id="PF07995"/>
    </source>
</evidence>
<feature type="chain" id="PRO_5028370935" evidence="1">
    <location>
        <begin position="25"/>
        <end position="366"/>
    </location>
</feature>
<accession>A0A6S6TWN4</accession>
<dbReference type="Pfam" id="PF07995">
    <property type="entry name" value="GSDH"/>
    <property type="match status" value="1"/>
</dbReference>
<protein>
    <submittedName>
        <fullName evidence="3">PQQ-dependent oxidoreductase, gdhB family</fullName>
    </submittedName>
</protein>
<proteinExistence type="predicted"/>
<dbReference type="EMBL" id="CACVAT010000367">
    <property type="protein sequence ID" value="CAA6822537.1"/>
    <property type="molecule type" value="Genomic_DNA"/>
</dbReference>
<dbReference type="PROSITE" id="PS51257">
    <property type="entry name" value="PROKAR_LIPOPROTEIN"/>
    <property type="match status" value="1"/>
</dbReference>
<evidence type="ECO:0000313" key="3">
    <source>
        <dbReference type="EMBL" id="CAA6822537.1"/>
    </source>
</evidence>
<dbReference type="InterPro" id="IPR011042">
    <property type="entry name" value="6-blade_b-propeller_TolB-like"/>
</dbReference>
<gene>
    <name evidence="3" type="ORF">HELGO_WM16225</name>
</gene>
<dbReference type="InterPro" id="IPR012938">
    <property type="entry name" value="Glc/Sorbosone_DH"/>
</dbReference>
<dbReference type="PANTHER" id="PTHR19328">
    <property type="entry name" value="HEDGEHOG-INTERACTING PROTEIN"/>
    <property type="match status" value="1"/>
</dbReference>
<reference evidence="3" key="1">
    <citation type="submission" date="2020-01" db="EMBL/GenBank/DDBJ databases">
        <authorList>
            <person name="Meier V. D."/>
            <person name="Meier V D."/>
        </authorList>
    </citation>
    <scope>NUCLEOTIDE SEQUENCE</scope>
    <source>
        <strain evidence="3">HLG_WM_MAG_09</strain>
    </source>
</reference>
<name>A0A6S6TWN4_9GAMM</name>
<dbReference type="SUPFAM" id="SSF50952">
    <property type="entry name" value="Soluble quinoprotein glucose dehydrogenase"/>
    <property type="match status" value="1"/>
</dbReference>
<feature type="domain" description="Glucose/Sorbosone dehydrogenase" evidence="2">
    <location>
        <begin position="36"/>
        <end position="364"/>
    </location>
</feature>
<dbReference type="PANTHER" id="PTHR19328:SF75">
    <property type="entry name" value="ALDOSE SUGAR DEHYDROGENASE YLII"/>
    <property type="match status" value="1"/>
</dbReference>